<dbReference type="Pfam" id="PF01557">
    <property type="entry name" value="FAA_hydrolase"/>
    <property type="match status" value="1"/>
</dbReference>
<proteinExistence type="predicted"/>
<dbReference type="EMBL" id="UINC01173900">
    <property type="protein sequence ID" value="SVD79749.1"/>
    <property type="molecule type" value="Genomic_DNA"/>
</dbReference>
<name>A0A382Y9S1_9ZZZZ</name>
<feature type="domain" description="Fumarylacetoacetase-like C-terminal" evidence="1">
    <location>
        <begin position="78"/>
        <end position="171"/>
    </location>
</feature>
<evidence type="ECO:0000313" key="2">
    <source>
        <dbReference type="EMBL" id="SVD79749.1"/>
    </source>
</evidence>
<evidence type="ECO:0000259" key="1">
    <source>
        <dbReference type="Pfam" id="PF01557"/>
    </source>
</evidence>
<feature type="non-terminal residue" evidence="2">
    <location>
        <position position="172"/>
    </location>
</feature>
<dbReference type="InterPro" id="IPR011234">
    <property type="entry name" value="Fumarylacetoacetase-like_C"/>
</dbReference>
<dbReference type="PANTHER" id="PTHR43211:SF1">
    <property type="entry name" value="BLL6422 PROTEIN"/>
    <property type="match status" value="1"/>
</dbReference>
<dbReference type="GO" id="GO:0003824">
    <property type="term" value="F:catalytic activity"/>
    <property type="evidence" value="ECO:0007669"/>
    <property type="project" value="InterPro"/>
</dbReference>
<sequence>MKLTSFKQNGNIKLGAFEDDMIYDFHALNSNIADNMLEFLQTGESQIQLAEKVIQNENPTIPVKDVELVSPIPNPPSVRDAYAFRQHVATARRNRGMEMIPEFDEIPIFYFTNHHAVFGEGDIPVRKRHTEKLDFELECAAVIGKGGRNISISDADDYIVGFMIMNDLSARV</sequence>
<accession>A0A382Y9S1</accession>
<dbReference type="PANTHER" id="PTHR43211">
    <property type="entry name" value="FUMARYLACETOACETATE HYDROLASE"/>
    <property type="match status" value="1"/>
</dbReference>
<protein>
    <recommendedName>
        <fullName evidence="1">Fumarylacetoacetase-like C-terminal domain-containing protein</fullName>
    </recommendedName>
</protein>
<dbReference type="SUPFAM" id="SSF56529">
    <property type="entry name" value="FAH"/>
    <property type="match status" value="1"/>
</dbReference>
<dbReference type="AlphaFoldDB" id="A0A382Y9S1"/>
<organism evidence="2">
    <name type="scientific">marine metagenome</name>
    <dbReference type="NCBI Taxonomy" id="408172"/>
    <lineage>
        <taxon>unclassified sequences</taxon>
        <taxon>metagenomes</taxon>
        <taxon>ecological metagenomes</taxon>
    </lineage>
</organism>
<dbReference type="InterPro" id="IPR036663">
    <property type="entry name" value="Fumarylacetoacetase_C_sf"/>
</dbReference>
<dbReference type="Gene3D" id="3.90.850.10">
    <property type="entry name" value="Fumarylacetoacetase-like, C-terminal domain"/>
    <property type="match status" value="1"/>
</dbReference>
<reference evidence="2" key="1">
    <citation type="submission" date="2018-05" db="EMBL/GenBank/DDBJ databases">
        <authorList>
            <person name="Lanie J.A."/>
            <person name="Ng W.-L."/>
            <person name="Kazmierczak K.M."/>
            <person name="Andrzejewski T.M."/>
            <person name="Davidsen T.M."/>
            <person name="Wayne K.J."/>
            <person name="Tettelin H."/>
            <person name="Glass J.I."/>
            <person name="Rusch D."/>
            <person name="Podicherti R."/>
            <person name="Tsui H.-C.T."/>
            <person name="Winkler M.E."/>
        </authorList>
    </citation>
    <scope>NUCLEOTIDE SEQUENCE</scope>
</reference>
<gene>
    <name evidence="2" type="ORF">METZ01_LOCUS432603</name>
</gene>